<dbReference type="InterPro" id="IPR038765">
    <property type="entry name" value="Papain-like_cys_pep_sf"/>
</dbReference>
<feature type="signal peptide" evidence="1">
    <location>
        <begin position="1"/>
        <end position="23"/>
    </location>
</feature>
<dbReference type="Gene3D" id="3.10.620.30">
    <property type="match status" value="1"/>
</dbReference>
<sequence length="528" mass="55001">MLRFAPPPFAALLLAAVSLPALAQDEPVVPAAPDGGAAVGVAEELTADVEDTTWGVIALGDERIGWTRTVATPLGENGDASARTEVETNMTFRRFGQTIKMAVELSAEETADGGLRAYTLVTKNPGAAPTKAVGERVGDVMQVTSTVNGQQAVREIPVPGDVKGPSYLETVLAGDELKPGRPVSFKAFFPDLEKVGTTTLSIAPNAEAVETPTGETRTLTAVTVTHDILPISTTLYVDEDGEAAFDSTFMLGQEMVTYEVSKEEALRAVFGKGGDVGFDTLVAVETIPNVHQTQQVVYEVTVEEADPAELFLATASQTVEPLDERRARVTVKRLPIPASATAGVAPNLLKSTRYLQSDDPRVIAHAEAAAPADAPAGTVAVGCTEYVGRVLTNKNFSTALASAAEVAENLAGDCTEHSVLCAAMLRARGIPARVCVGLVTIPGRGQMGGHMWVEALLDADGPVVEGGGGDGEAIWIPLDPTMTGGGIGGGHLLLGRSDLSDDDAAPVASFLPMLEVIGRLTVKVVESK</sequence>
<evidence type="ECO:0000313" key="4">
    <source>
        <dbReference type="Proteomes" id="UP000609651"/>
    </source>
</evidence>
<dbReference type="Pfam" id="PF01841">
    <property type="entry name" value="Transglut_core"/>
    <property type="match status" value="1"/>
</dbReference>
<protein>
    <recommendedName>
        <fullName evidence="2">Transglutaminase-like domain-containing protein</fullName>
    </recommendedName>
</protein>
<dbReference type="SUPFAM" id="SSF54001">
    <property type="entry name" value="Cysteine proteinases"/>
    <property type="match status" value="1"/>
</dbReference>
<dbReference type="EMBL" id="WTPX01000048">
    <property type="protein sequence ID" value="NNJ25756.1"/>
    <property type="molecule type" value="Genomic_DNA"/>
</dbReference>
<comment type="caution">
    <text evidence="3">The sequence shown here is derived from an EMBL/GenBank/DDBJ whole genome shotgun (WGS) entry which is preliminary data.</text>
</comment>
<organism evidence="3 4">
    <name type="scientific">Alienimonas chondri</name>
    <dbReference type="NCBI Taxonomy" id="2681879"/>
    <lineage>
        <taxon>Bacteria</taxon>
        <taxon>Pseudomonadati</taxon>
        <taxon>Planctomycetota</taxon>
        <taxon>Planctomycetia</taxon>
        <taxon>Planctomycetales</taxon>
        <taxon>Planctomycetaceae</taxon>
        <taxon>Alienimonas</taxon>
    </lineage>
</organism>
<proteinExistence type="predicted"/>
<dbReference type="SMART" id="SM00460">
    <property type="entry name" value="TGc"/>
    <property type="match status" value="1"/>
</dbReference>
<dbReference type="Proteomes" id="UP000609651">
    <property type="component" value="Unassembled WGS sequence"/>
</dbReference>
<dbReference type="PANTHER" id="PTHR33490:SF3">
    <property type="entry name" value="CONSERVED INTEGRAL MEMBRANE PROTEIN"/>
    <property type="match status" value="1"/>
</dbReference>
<name>A0ABX1VFD0_9PLAN</name>
<reference evidence="3 4" key="1">
    <citation type="journal article" date="2020" name="Syst. Appl. Microbiol.">
        <title>Alienimonas chondri sp. nov., a novel planctomycete isolated from the biofilm of the red alga Chondrus crispus.</title>
        <authorList>
            <person name="Vitorino I."/>
            <person name="Albuquerque L."/>
            <person name="Wiegand S."/>
            <person name="Kallscheuer N."/>
            <person name="da Costa M.S."/>
            <person name="Lobo-da-Cunha A."/>
            <person name="Jogler C."/>
            <person name="Lage O.M."/>
        </authorList>
    </citation>
    <scope>NUCLEOTIDE SEQUENCE [LARGE SCALE GENOMIC DNA]</scope>
    <source>
        <strain evidence="3 4">LzC2</strain>
    </source>
</reference>
<dbReference type="PANTHER" id="PTHR33490">
    <property type="entry name" value="BLR5614 PROTEIN-RELATED"/>
    <property type="match status" value="1"/>
</dbReference>
<accession>A0ABX1VFD0</accession>
<evidence type="ECO:0000256" key="1">
    <source>
        <dbReference type="SAM" id="SignalP"/>
    </source>
</evidence>
<evidence type="ECO:0000259" key="2">
    <source>
        <dbReference type="SMART" id="SM00460"/>
    </source>
</evidence>
<evidence type="ECO:0000313" key="3">
    <source>
        <dbReference type="EMBL" id="NNJ25756.1"/>
    </source>
</evidence>
<dbReference type="InterPro" id="IPR002931">
    <property type="entry name" value="Transglutaminase-like"/>
</dbReference>
<dbReference type="RefSeq" id="WP_171186085.1">
    <property type="nucleotide sequence ID" value="NZ_WTPX01000048.1"/>
</dbReference>
<keyword evidence="1" id="KW-0732">Signal</keyword>
<keyword evidence="4" id="KW-1185">Reference proteome</keyword>
<gene>
    <name evidence="3" type="ORF">LzC2_18300</name>
</gene>
<feature type="domain" description="Transglutaminase-like" evidence="2">
    <location>
        <begin position="406"/>
        <end position="482"/>
    </location>
</feature>
<feature type="chain" id="PRO_5046364592" description="Transglutaminase-like domain-containing protein" evidence="1">
    <location>
        <begin position="24"/>
        <end position="528"/>
    </location>
</feature>